<gene>
    <name evidence="6" type="ORF">SCF082_LOCUS26736</name>
</gene>
<evidence type="ECO:0000259" key="5">
    <source>
        <dbReference type="PROSITE" id="PS51635"/>
    </source>
</evidence>
<dbReference type="PROSITE" id="PS51635">
    <property type="entry name" value="PNPLA"/>
    <property type="match status" value="1"/>
</dbReference>
<organism evidence="6 7">
    <name type="scientific">Durusdinium trenchii</name>
    <dbReference type="NCBI Taxonomy" id="1381693"/>
    <lineage>
        <taxon>Eukaryota</taxon>
        <taxon>Sar</taxon>
        <taxon>Alveolata</taxon>
        <taxon>Dinophyceae</taxon>
        <taxon>Suessiales</taxon>
        <taxon>Symbiodiniaceae</taxon>
        <taxon>Durusdinium</taxon>
    </lineage>
</organism>
<keyword evidence="3 4" id="KW-0443">Lipid metabolism</keyword>
<dbReference type="Proteomes" id="UP001642464">
    <property type="component" value="Unassembled WGS sequence"/>
</dbReference>
<feature type="short sequence motif" description="DGA/G" evidence="4">
    <location>
        <begin position="180"/>
        <end position="182"/>
    </location>
</feature>
<evidence type="ECO:0000256" key="3">
    <source>
        <dbReference type="ARBA" id="ARBA00023098"/>
    </source>
</evidence>
<evidence type="ECO:0000256" key="1">
    <source>
        <dbReference type="ARBA" id="ARBA00022801"/>
    </source>
</evidence>
<dbReference type="EMBL" id="CAXAMM010020389">
    <property type="protein sequence ID" value="CAK9047820.1"/>
    <property type="molecule type" value="Genomic_DNA"/>
</dbReference>
<accession>A0ABP0M8L6</accession>
<protein>
    <submittedName>
        <fullName evidence="6">3'-cGAMP receptor CapV (Patatin-like phospholipase</fullName>
    </submittedName>
</protein>
<evidence type="ECO:0000313" key="6">
    <source>
        <dbReference type="EMBL" id="CAK9047820.1"/>
    </source>
</evidence>
<feature type="domain" description="PNPLA" evidence="5">
    <location>
        <begin position="8"/>
        <end position="193"/>
    </location>
</feature>
<keyword evidence="2 4" id="KW-0442">Lipid degradation</keyword>
<reference evidence="6 7" key="1">
    <citation type="submission" date="2024-02" db="EMBL/GenBank/DDBJ databases">
        <authorList>
            <person name="Chen Y."/>
            <person name="Shah S."/>
            <person name="Dougan E. K."/>
            <person name="Thang M."/>
            <person name="Chan C."/>
        </authorList>
    </citation>
    <scope>NUCLEOTIDE SEQUENCE [LARGE SCALE GENOMIC DNA]</scope>
</reference>
<evidence type="ECO:0000256" key="4">
    <source>
        <dbReference type="PROSITE-ProRule" id="PRU01161"/>
    </source>
</evidence>
<dbReference type="PANTHER" id="PTHR24185">
    <property type="entry name" value="CALCIUM-INDEPENDENT PHOSPHOLIPASE A2-GAMMA"/>
    <property type="match status" value="1"/>
</dbReference>
<evidence type="ECO:0000313" key="7">
    <source>
        <dbReference type="Proteomes" id="UP001642464"/>
    </source>
</evidence>
<dbReference type="PANTHER" id="PTHR24185:SF1">
    <property type="entry name" value="CALCIUM-INDEPENDENT PHOSPHOLIPASE A2-GAMMA"/>
    <property type="match status" value="1"/>
</dbReference>
<feature type="active site" description="Proton acceptor" evidence="4">
    <location>
        <position position="180"/>
    </location>
</feature>
<name>A0ABP0M8L6_9DINO</name>
<dbReference type="Gene3D" id="3.40.1090.10">
    <property type="entry name" value="Cytosolic phospholipase A2 catalytic domain"/>
    <property type="match status" value="1"/>
</dbReference>
<dbReference type="InterPro" id="IPR002641">
    <property type="entry name" value="PNPLA_dom"/>
</dbReference>
<sequence length="531" mass="57932">MTQKFRILSLSGGGIRGVYTASFLAELEELTGKNVADYFDLIVGTSTGGLIALALGLGQSPKSIRDFYLKHGGDIFPRRSKVKKLFRKAQVHRTLHDSTGLRDAVQKRLGTEAILGDSKKRLVVNTFNAAKGQPQCFKTRHHERYLKDWRRPAWEVAMATAAAPVFLRAFESEDGTDYIDGGVWANSPVLVGVVEAMSDFKKSANEIEVLSIGTTRTPFSVDPKARKGGAWQNTSMLNRRMIDLLMEANRAGAMNMASLLIGKDNIMDIDHTVKPGEFELDDTSKGRLRDLKALGESSAKDKAMEVRNRFLMEKADPFTPVENIEFFEQRAPIWEANAATLNLSAEETAQLTSLTGTARTKYTEAQLKAEQAKTATANQDLAIQAMRDLGADLIKKIRVTAEQTGNPELFTLAQIPEPKDPTAIPPVDASDVAFDLLNDGSLELTWKGSVSTGTTYIVRRAITPTGGNQQAYQDIAFADGKRFVDSTIPAGTERVSYVVRAKKGETVTPGTVPITVRFAIGGNGQTVAEAA</sequence>
<feature type="active site" description="Nucleophile" evidence="4">
    <location>
        <position position="46"/>
    </location>
</feature>
<evidence type="ECO:0000256" key="2">
    <source>
        <dbReference type="ARBA" id="ARBA00022963"/>
    </source>
</evidence>
<comment type="caution">
    <text evidence="6">The sequence shown here is derived from an EMBL/GenBank/DDBJ whole genome shotgun (WGS) entry which is preliminary data.</text>
</comment>
<dbReference type="NCBIfam" id="NF041079">
    <property type="entry name" value="CBASS_lipase"/>
    <property type="match status" value="1"/>
</dbReference>
<dbReference type="CDD" id="cd07199">
    <property type="entry name" value="Pat17_PNPLA8_PNPLA9_like"/>
    <property type="match status" value="1"/>
</dbReference>
<dbReference type="Pfam" id="PF01734">
    <property type="entry name" value="Patatin"/>
    <property type="match status" value="1"/>
</dbReference>
<keyword evidence="7" id="KW-1185">Reference proteome</keyword>
<feature type="short sequence motif" description="GXGXXG" evidence="4">
    <location>
        <begin position="12"/>
        <end position="17"/>
    </location>
</feature>
<feature type="short sequence motif" description="GXSXG" evidence="4">
    <location>
        <begin position="44"/>
        <end position="48"/>
    </location>
</feature>
<dbReference type="InterPro" id="IPR016035">
    <property type="entry name" value="Acyl_Trfase/lysoPLipase"/>
</dbReference>
<keyword evidence="1 4" id="KW-0378">Hydrolase</keyword>
<proteinExistence type="predicted"/>
<dbReference type="SUPFAM" id="SSF52151">
    <property type="entry name" value="FabD/lysophospholipase-like"/>
    <property type="match status" value="1"/>
</dbReference>